<keyword evidence="8 14" id="KW-1133">Transmembrane helix</keyword>
<keyword evidence="7" id="KW-0851">Voltage-gated channel</keyword>
<name>A0A812JGJ7_9DINO</name>
<feature type="compositionally biased region" description="Low complexity" evidence="13">
    <location>
        <begin position="1175"/>
        <end position="1197"/>
    </location>
</feature>
<evidence type="ECO:0000256" key="4">
    <source>
        <dbReference type="ARBA" id="ARBA00022673"/>
    </source>
</evidence>
<dbReference type="InterPro" id="IPR027359">
    <property type="entry name" value="Volt_channel_dom_sf"/>
</dbReference>
<feature type="compositionally biased region" description="Basic and acidic residues" evidence="13">
    <location>
        <begin position="1466"/>
        <end position="1476"/>
    </location>
</feature>
<feature type="non-terminal residue" evidence="16">
    <location>
        <position position="1532"/>
    </location>
</feature>
<evidence type="ECO:0000256" key="1">
    <source>
        <dbReference type="ARBA" id="ARBA00004141"/>
    </source>
</evidence>
<keyword evidence="12" id="KW-0407">Ion channel</keyword>
<feature type="transmembrane region" description="Helical" evidence="14">
    <location>
        <begin position="699"/>
        <end position="721"/>
    </location>
</feature>
<feature type="region of interest" description="Disordered" evidence="13">
    <location>
        <begin position="1112"/>
        <end position="1210"/>
    </location>
</feature>
<evidence type="ECO:0000256" key="6">
    <source>
        <dbReference type="ARBA" id="ARBA00022837"/>
    </source>
</evidence>
<dbReference type="PANTHER" id="PTHR45628:SF7">
    <property type="entry name" value="VOLTAGE-DEPENDENT CALCIUM CHANNEL TYPE A SUBUNIT ALPHA-1"/>
    <property type="match status" value="1"/>
</dbReference>
<evidence type="ECO:0000256" key="10">
    <source>
        <dbReference type="ARBA" id="ARBA00023136"/>
    </source>
</evidence>
<dbReference type="GO" id="GO:0008331">
    <property type="term" value="F:high voltage-gated calcium channel activity"/>
    <property type="evidence" value="ECO:0007669"/>
    <property type="project" value="TreeGrafter"/>
</dbReference>
<evidence type="ECO:0000256" key="5">
    <source>
        <dbReference type="ARBA" id="ARBA00022692"/>
    </source>
</evidence>
<accession>A0A812JGJ7</accession>
<proteinExistence type="predicted"/>
<dbReference type="PANTHER" id="PTHR45628">
    <property type="entry name" value="VOLTAGE-DEPENDENT CALCIUM CHANNEL TYPE A SUBUNIT ALPHA-1"/>
    <property type="match status" value="1"/>
</dbReference>
<evidence type="ECO:0000256" key="12">
    <source>
        <dbReference type="ARBA" id="ARBA00023303"/>
    </source>
</evidence>
<feature type="region of interest" description="Disordered" evidence="13">
    <location>
        <begin position="843"/>
        <end position="878"/>
    </location>
</feature>
<evidence type="ECO:0000259" key="15">
    <source>
        <dbReference type="Pfam" id="PF00520"/>
    </source>
</evidence>
<feature type="transmembrane region" description="Helical" evidence="14">
    <location>
        <begin position="135"/>
        <end position="155"/>
    </location>
</feature>
<comment type="subcellular location">
    <subcellularLocation>
        <location evidence="1">Membrane</location>
        <topology evidence="1">Multi-pass membrane protein</topology>
    </subcellularLocation>
</comment>
<evidence type="ECO:0000256" key="7">
    <source>
        <dbReference type="ARBA" id="ARBA00022882"/>
    </source>
</evidence>
<keyword evidence="11" id="KW-0325">Glycoprotein</keyword>
<feature type="transmembrane region" description="Helical" evidence="14">
    <location>
        <begin position="244"/>
        <end position="262"/>
    </location>
</feature>
<dbReference type="GO" id="GO:0005891">
    <property type="term" value="C:voltage-gated calcium channel complex"/>
    <property type="evidence" value="ECO:0007669"/>
    <property type="project" value="TreeGrafter"/>
</dbReference>
<feature type="domain" description="Ion transport" evidence="15">
    <location>
        <begin position="97"/>
        <end position="262"/>
    </location>
</feature>
<dbReference type="SUPFAM" id="SSF81324">
    <property type="entry name" value="Voltage-gated potassium channels"/>
    <property type="match status" value="1"/>
</dbReference>
<evidence type="ECO:0000256" key="8">
    <source>
        <dbReference type="ARBA" id="ARBA00022989"/>
    </source>
</evidence>
<feature type="region of interest" description="Disordered" evidence="13">
    <location>
        <begin position="428"/>
        <end position="472"/>
    </location>
</feature>
<keyword evidence="5 14" id="KW-0812">Transmembrane</keyword>
<keyword evidence="4" id="KW-0107">Calcium channel</keyword>
<dbReference type="Gene3D" id="1.20.120.350">
    <property type="entry name" value="Voltage-gated potassium channels. Chain C"/>
    <property type="match status" value="1"/>
</dbReference>
<keyword evidence="17" id="KW-1185">Reference proteome</keyword>
<feature type="compositionally biased region" description="Low complexity" evidence="13">
    <location>
        <begin position="1446"/>
        <end position="1461"/>
    </location>
</feature>
<keyword evidence="9" id="KW-0406">Ion transport</keyword>
<dbReference type="InterPro" id="IPR050599">
    <property type="entry name" value="VDCC_alpha-1_subunit"/>
</dbReference>
<keyword evidence="3" id="KW-0109">Calcium transport</keyword>
<evidence type="ECO:0000256" key="9">
    <source>
        <dbReference type="ARBA" id="ARBA00023065"/>
    </source>
</evidence>
<comment type="caution">
    <text evidence="16">The sequence shown here is derived from an EMBL/GenBank/DDBJ whole genome shotgun (WGS) entry which is preliminary data.</text>
</comment>
<dbReference type="Pfam" id="PF00520">
    <property type="entry name" value="Ion_trans"/>
    <property type="match status" value="1"/>
</dbReference>
<feature type="region of interest" description="Disordered" evidence="13">
    <location>
        <begin position="1"/>
        <end position="41"/>
    </location>
</feature>
<feature type="region of interest" description="Disordered" evidence="13">
    <location>
        <begin position="1513"/>
        <end position="1532"/>
    </location>
</feature>
<dbReference type="InterPro" id="IPR005821">
    <property type="entry name" value="Ion_trans_dom"/>
</dbReference>
<dbReference type="GO" id="GO:0098703">
    <property type="term" value="P:calcium ion import across plasma membrane"/>
    <property type="evidence" value="ECO:0007669"/>
    <property type="project" value="TreeGrafter"/>
</dbReference>
<dbReference type="EMBL" id="CAJNJA010006137">
    <property type="protein sequence ID" value="CAE7206203.1"/>
    <property type="molecule type" value="Genomic_DNA"/>
</dbReference>
<dbReference type="Proteomes" id="UP000601435">
    <property type="component" value="Unassembled WGS sequence"/>
</dbReference>
<sequence>MTLQTSNRSQLRSPASGEPLPKQLPRQLTRSKTLRVKEVGDGEEGLDSYDLARHQGSKVDMFKKMKSEEASLAKSEEPTTQCGMVRSWCSRIVKSTVCEIFFALMIVTNSAYLGVQLEWSSQNRDRTAEQQNVFLVINVVYAVIFLIEVCLRLLASGPRIYFLAPGWSWNWLDVFVVTSTWVELAVGFVSVDGNDGGLSNSNLRLLRVIKVTRLARVLRVLRVVQFVRPLRTLMHCLVDTTKSFVWSLMLLVLMMYVFGLLFTDAAIDHMRIIGTTDPDMDRLFGTVLEWFRRFPDSWERGFDRFRSHKKAAEWAAKQGVEAPPTEKEWMAARLKHRGVDLHPSEWLGAWFFWPGLNIAWLFWMEPALVNEHGEYEVGLTRDNEMQCYMSVDPKTTVQELLKQGLARTCDGSVYRAIALTIHMETRAEHETDGLVPDDGEEKNDGGKKDDDEDASEKDDDKTKAKRARGAECRPGTGKFMNEELLREICFQLGSRSAAKTILKVFGVATPDSPAIDFRLPLVPWPFLSEVGLQHLAAEKTRSFFISIDETCFHATWSLVAGLVPGQQEVVIGGYHNDDESFAWLPDAGSLPRSTLARMSLHYVLSRSDTFQQTFDMNRIPMQPQASDKPKKQLEILGMLFSAFTDANDGRPPLGASYDGGGCNLLTSHQTFLAMRPASELTEVAFSSDCKVLREAGVRFFPYGILTFASLFMGSLLTLVTLGGDRLSPESRMYHGLLGYYLLLLNLRSAKLLHGKAWQTILFPSPRCTGHPELAAEDSLREAKQLLQNLAVDLDISEEQEHKQWLRQKAEEASEHFRGIFNKVPAHVVQEGMQHIRRETPMVAGRAPGDRTPGGTPPSGVNGKGQYHGGSRHPTPRDQPWEARLWTSLLEALEEAVSQTAHMLGDARGPPPPQQGGAYMDDTYLWSHDAKHLQATLNALEKQLAKHGLVINPKKTAIIYSNNDSGGGRFMVGGKQVPCLPFGSIVLGSPLTFGEAVPALVAEMQRRGRTAFRQHKDILGARTNIRGRLKAYNALVRNSALWGCEAWPVHDTLLKQANLLQMDHLRQMLHINRRPGECWADWHKRSLRQARVQLHKQQHTRWSSYTLERKQTAAMNKAAKTVDSEAAPPTGEDKPGDQVPDATRKGGSAGTLQEGTATGGEPSPSRAVAEANSTNAAGEDAAISASAGEDSSTSSSPPEDNPIRGTSSQKQIVRRMVRGIYERPWHADDLLWNLSQNRLTSMATARVGDKLRALGGQKREDIADALFNNAYSALMTVGTLSGGTHLQMAYDQLREDPLLAFEMWAACKVRWQEKLGIPAATVAKILASKPAISLPGGTDEGTEQKATEVQAETQIAVKEEIDWDASPEGTRQPVTPELLVDLDDGLGDQQPSADDIVEGVKHTWLSAATFATIFHNMTVADIRKEWGMPASPSTSEASSHEKKEQGESSGSAPGASAGGEPPLDQDELVKQVMDELKQSGGAPVQPSGGVQADREEELIDIEIDSGAATIRPASHLAKKAGEQLGDLGGEDEE</sequence>
<keyword evidence="6" id="KW-0106">Calcium</keyword>
<evidence type="ECO:0000256" key="13">
    <source>
        <dbReference type="SAM" id="MobiDB-lite"/>
    </source>
</evidence>
<evidence type="ECO:0000256" key="11">
    <source>
        <dbReference type="ARBA" id="ARBA00023180"/>
    </source>
</evidence>
<keyword evidence="2" id="KW-0813">Transport</keyword>
<feature type="region of interest" description="Disordered" evidence="13">
    <location>
        <begin position="1426"/>
        <end position="1492"/>
    </location>
</feature>
<evidence type="ECO:0000256" key="14">
    <source>
        <dbReference type="SAM" id="Phobius"/>
    </source>
</evidence>
<protein>
    <submittedName>
        <fullName evidence="16">CACNA1H protein</fullName>
    </submittedName>
</protein>
<dbReference type="OrthoDB" id="416585at2759"/>
<evidence type="ECO:0000313" key="17">
    <source>
        <dbReference type="Proteomes" id="UP000601435"/>
    </source>
</evidence>
<evidence type="ECO:0000256" key="3">
    <source>
        <dbReference type="ARBA" id="ARBA00022568"/>
    </source>
</evidence>
<organism evidence="16 17">
    <name type="scientific">Symbiodinium necroappetens</name>
    <dbReference type="NCBI Taxonomy" id="1628268"/>
    <lineage>
        <taxon>Eukaryota</taxon>
        <taxon>Sar</taxon>
        <taxon>Alveolata</taxon>
        <taxon>Dinophyceae</taxon>
        <taxon>Suessiales</taxon>
        <taxon>Symbiodiniaceae</taxon>
        <taxon>Symbiodinium</taxon>
    </lineage>
</organism>
<reference evidence="16" key="1">
    <citation type="submission" date="2021-02" db="EMBL/GenBank/DDBJ databases">
        <authorList>
            <person name="Dougan E. K."/>
            <person name="Rhodes N."/>
            <person name="Thang M."/>
            <person name="Chan C."/>
        </authorList>
    </citation>
    <scope>NUCLEOTIDE SEQUENCE</scope>
</reference>
<evidence type="ECO:0000256" key="2">
    <source>
        <dbReference type="ARBA" id="ARBA00022448"/>
    </source>
</evidence>
<evidence type="ECO:0000313" key="16">
    <source>
        <dbReference type="EMBL" id="CAE7206203.1"/>
    </source>
</evidence>
<feature type="compositionally biased region" description="Polar residues" evidence="13">
    <location>
        <begin position="1"/>
        <end position="13"/>
    </location>
</feature>
<gene>
    <name evidence="16" type="primary">CACNA1H</name>
    <name evidence="16" type="ORF">SNEC2469_LOCUS1780</name>
</gene>
<keyword evidence="10 14" id="KW-0472">Membrane</keyword>